<dbReference type="PANTHER" id="PTHR42734:SF6">
    <property type="entry name" value="MOLYBDATE IMPORT ATP-BINDING PROTEIN MOLC"/>
    <property type="match status" value="1"/>
</dbReference>
<feature type="non-terminal residue" evidence="6">
    <location>
        <position position="212"/>
    </location>
</feature>
<evidence type="ECO:0000313" key="7">
    <source>
        <dbReference type="Proteomes" id="UP000235731"/>
    </source>
</evidence>
<name>A0A2N7PJM5_9BACT</name>
<accession>A0A2N7PJM5</accession>
<sequence>MLEVKALSFEHKRQKRRILQDISFVANQGEITTILGPNGAGKTTLFKCITGVWENYQGEILVNNKKIDNLPFTQRARFFSVVPQDHTPPFPYSVFEVVLMGRASYVGLFSLPSKEDHKKVEEVLEMIGISHLKDKPYTQISGGERQLTLIARALVQETPVIILDEPTSHLDFKNQQLILSKIKEITKEKSLITVITLHDPNLASLFSDKVVI</sequence>
<dbReference type="GO" id="GO:0005524">
    <property type="term" value="F:ATP binding"/>
    <property type="evidence" value="ECO:0007669"/>
    <property type="project" value="UniProtKB-KW"/>
</dbReference>
<dbReference type="InterPro" id="IPR027417">
    <property type="entry name" value="P-loop_NTPase"/>
</dbReference>
<keyword evidence="2" id="KW-0813">Transport</keyword>
<dbReference type="AlphaFoldDB" id="A0A2N7PJM5"/>
<proteinExistence type="inferred from homology"/>
<organism evidence="6 7">
    <name type="scientific">Caldimicrobium thiodismutans</name>
    <dbReference type="NCBI Taxonomy" id="1653476"/>
    <lineage>
        <taxon>Bacteria</taxon>
        <taxon>Pseudomonadati</taxon>
        <taxon>Thermodesulfobacteriota</taxon>
        <taxon>Thermodesulfobacteria</taxon>
        <taxon>Thermodesulfobacteriales</taxon>
        <taxon>Thermodesulfobacteriaceae</taxon>
        <taxon>Caldimicrobium</taxon>
    </lineage>
</organism>
<dbReference type="SUPFAM" id="SSF52540">
    <property type="entry name" value="P-loop containing nucleoside triphosphate hydrolases"/>
    <property type="match status" value="1"/>
</dbReference>
<keyword evidence="4 6" id="KW-0067">ATP-binding</keyword>
<protein>
    <submittedName>
        <fullName evidence="6">ABC transporter ATP-binding protein</fullName>
    </submittedName>
</protein>
<evidence type="ECO:0000256" key="2">
    <source>
        <dbReference type="ARBA" id="ARBA00022448"/>
    </source>
</evidence>
<dbReference type="Gene3D" id="3.40.50.300">
    <property type="entry name" value="P-loop containing nucleotide triphosphate hydrolases"/>
    <property type="match status" value="1"/>
</dbReference>
<evidence type="ECO:0000259" key="5">
    <source>
        <dbReference type="PROSITE" id="PS50893"/>
    </source>
</evidence>
<dbReference type="InterPro" id="IPR003593">
    <property type="entry name" value="AAA+_ATPase"/>
</dbReference>
<dbReference type="EMBL" id="PNIE01000046">
    <property type="protein sequence ID" value="PMP63083.1"/>
    <property type="molecule type" value="Genomic_DNA"/>
</dbReference>
<dbReference type="PROSITE" id="PS50893">
    <property type="entry name" value="ABC_TRANSPORTER_2"/>
    <property type="match status" value="1"/>
</dbReference>
<evidence type="ECO:0000256" key="4">
    <source>
        <dbReference type="ARBA" id="ARBA00022840"/>
    </source>
</evidence>
<evidence type="ECO:0000256" key="3">
    <source>
        <dbReference type="ARBA" id="ARBA00022741"/>
    </source>
</evidence>
<feature type="domain" description="ABC transporter" evidence="5">
    <location>
        <begin position="2"/>
        <end position="212"/>
    </location>
</feature>
<dbReference type="SMART" id="SM00382">
    <property type="entry name" value="AAA"/>
    <property type="match status" value="1"/>
</dbReference>
<dbReference type="PANTHER" id="PTHR42734">
    <property type="entry name" value="METAL TRANSPORT SYSTEM ATP-BINDING PROTEIN TM_0124-RELATED"/>
    <property type="match status" value="1"/>
</dbReference>
<dbReference type="CDD" id="cd03214">
    <property type="entry name" value="ABC_Iron-Siderophores_B12_Hemin"/>
    <property type="match status" value="1"/>
</dbReference>
<dbReference type="FunFam" id="3.40.50.300:FF:000134">
    <property type="entry name" value="Iron-enterobactin ABC transporter ATP-binding protein"/>
    <property type="match status" value="1"/>
</dbReference>
<evidence type="ECO:0000256" key="1">
    <source>
        <dbReference type="ARBA" id="ARBA00005417"/>
    </source>
</evidence>
<comment type="similarity">
    <text evidence="1">Belongs to the ABC transporter superfamily.</text>
</comment>
<reference evidence="6 7" key="1">
    <citation type="submission" date="2018-01" db="EMBL/GenBank/DDBJ databases">
        <title>Metagenomic assembled genomes from two thermal pools in the Uzon Caldera, Kamchatka, Russia.</title>
        <authorList>
            <person name="Wilkins L."/>
            <person name="Ettinger C."/>
        </authorList>
    </citation>
    <scope>NUCLEOTIDE SEQUENCE [LARGE SCALE GENOMIC DNA]</scope>
    <source>
        <strain evidence="6">ZAV-15</strain>
    </source>
</reference>
<dbReference type="Pfam" id="PF00005">
    <property type="entry name" value="ABC_tran"/>
    <property type="match status" value="1"/>
</dbReference>
<evidence type="ECO:0000313" key="6">
    <source>
        <dbReference type="EMBL" id="PMP63083.1"/>
    </source>
</evidence>
<dbReference type="InterPro" id="IPR050153">
    <property type="entry name" value="Metal_Ion_Import_ABC"/>
</dbReference>
<dbReference type="Proteomes" id="UP000235731">
    <property type="component" value="Unassembled WGS sequence"/>
</dbReference>
<gene>
    <name evidence="6" type="ORF">C0197_03485</name>
</gene>
<comment type="caution">
    <text evidence="6">The sequence shown here is derived from an EMBL/GenBank/DDBJ whole genome shotgun (WGS) entry which is preliminary data.</text>
</comment>
<dbReference type="GO" id="GO:0016887">
    <property type="term" value="F:ATP hydrolysis activity"/>
    <property type="evidence" value="ECO:0007669"/>
    <property type="project" value="InterPro"/>
</dbReference>
<dbReference type="InterPro" id="IPR003439">
    <property type="entry name" value="ABC_transporter-like_ATP-bd"/>
</dbReference>
<keyword evidence="3" id="KW-0547">Nucleotide-binding</keyword>